<protein>
    <submittedName>
        <fullName evidence="2">Uncharacterized protein</fullName>
    </submittedName>
</protein>
<gene>
    <name evidence="2" type="ORF">TIFTF001_016026</name>
</gene>
<feature type="compositionally biased region" description="Low complexity" evidence="1">
    <location>
        <begin position="161"/>
        <end position="177"/>
    </location>
</feature>
<organism evidence="2 3">
    <name type="scientific">Ficus carica</name>
    <name type="common">Common fig</name>
    <dbReference type="NCBI Taxonomy" id="3494"/>
    <lineage>
        <taxon>Eukaryota</taxon>
        <taxon>Viridiplantae</taxon>
        <taxon>Streptophyta</taxon>
        <taxon>Embryophyta</taxon>
        <taxon>Tracheophyta</taxon>
        <taxon>Spermatophyta</taxon>
        <taxon>Magnoliopsida</taxon>
        <taxon>eudicotyledons</taxon>
        <taxon>Gunneridae</taxon>
        <taxon>Pentapetalae</taxon>
        <taxon>rosids</taxon>
        <taxon>fabids</taxon>
        <taxon>Rosales</taxon>
        <taxon>Moraceae</taxon>
        <taxon>Ficeae</taxon>
        <taxon>Ficus</taxon>
    </lineage>
</organism>
<dbReference type="GO" id="GO:0055028">
    <property type="term" value="C:cortical microtubule"/>
    <property type="evidence" value="ECO:0007669"/>
    <property type="project" value="TreeGrafter"/>
</dbReference>
<dbReference type="PANTHER" id="PTHR31949">
    <property type="entry name" value="GASTRIC MUCIN-LIKE PROTEIN"/>
    <property type="match status" value="1"/>
</dbReference>
<evidence type="ECO:0000313" key="2">
    <source>
        <dbReference type="EMBL" id="GMN46849.1"/>
    </source>
</evidence>
<dbReference type="PANTHER" id="PTHR31949:SF6">
    <property type="entry name" value="DUF4005 DOMAIN-CONTAINING PROTEIN"/>
    <property type="match status" value="1"/>
</dbReference>
<feature type="region of interest" description="Disordered" evidence="1">
    <location>
        <begin position="1"/>
        <end position="141"/>
    </location>
</feature>
<accession>A0AA88A6S0</accession>
<evidence type="ECO:0000256" key="1">
    <source>
        <dbReference type="SAM" id="MobiDB-lite"/>
    </source>
</evidence>
<dbReference type="GO" id="GO:0043622">
    <property type="term" value="P:cortical microtubule organization"/>
    <property type="evidence" value="ECO:0007669"/>
    <property type="project" value="TreeGrafter"/>
</dbReference>
<keyword evidence="3" id="KW-1185">Reference proteome</keyword>
<name>A0AA88A6S0_FICCA</name>
<dbReference type="AlphaFoldDB" id="A0AA88A6S0"/>
<sequence length="210" mass="23233">MNRNIITEKGGHNQKPKGRTAKNDVVEKTSPSTTSSSRSRSSSTSCKERPPYHAKIILGFSNETPPNLRTEQRSSSTTRGRGAFAVPPPPRVEEATVKTRQKSCSPSVTRGRKVEPIAAMNNNNNNNNNKQKQQETNRNSKGTVVLGSRMVEKVINARKSNNYNNNNTITSSGTSSNIRLKDTKPADYYSRAAITQKSPNFGLPRRHVHD</sequence>
<dbReference type="Proteomes" id="UP001187192">
    <property type="component" value="Unassembled WGS sequence"/>
</dbReference>
<comment type="caution">
    <text evidence="2">The sequence shown here is derived from an EMBL/GenBank/DDBJ whole genome shotgun (WGS) entry which is preliminary data.</text>
</comment>
<feature type="compositionally biased region" description="Polar residues" evidence="1">
    <location>
        <begin position="61"/>
        <end position="79"/>
    </location>
</feature>
<proteinExistence type="predicted"/>
<dbReference type="EMBL" id="BTGU01000024">
    <property type="protein sequence ID" value="GMN46849.1"/>
    <property type="molecule type" value="Genomic_DNA"/>
</dbReference>
<feature type="region of interest" description="Disordered" evidence="1">
    <location>
        <begin position="161"/>
        <end position="181"/>
    </location>
</feature>
<feature type="compositionally biased region" description="Low complexity" evidence="1">
    <location>
        <begin position="29"/>
        <end position="45"/>
    </location>
</feature>
<evidence type="ECO:0000313" key="3">
    <source>
        <dbReference type="Proteomes" id="UP001187192"/>
    </source>
</evidence>
<feature type="compositionally biased region" description="Polar residues" evidence="1">
    <location>
        <begin position="130"/>
        <end position="141"/>
    </location>
</feature>
<reference evidence="2" key="1">
    <citation type="submission" date="2023-07" db="EMBL/GenBank/DDBJ databases">
        <title>draft genome sequence of fig (Ficus carica).</title>
        <authorList>
            <person name="Takahashi T."/>
            <person name="Nishimura K."/>
        </authorList>
    </citation>
    <scope>NUCLEOTIDE SEQUENCE</scope>
</reference>